<dbReference type="Gene3D" id="3.90.226.10">
    <property type="entry name" value="2-enoyl-CoA Hydratase, Chain A, domain 1"/>
    <property type="match status" value="1"/>
</dbReference>
<dbReference type="InterPro" id="IPR014748">
    <property type="entry name" value="Enoyl-CoA_hydra_C"/>
</dbReference>
<protein>
    <submittedName>
        <fullName evidence="3">Enoyl-CoA hydratase/isomerase family protein</fullName>
    </submittedName>
</protein>
<dbReference type="CDD" id="cd06558">
    <property type="entry name" value="crotonase-like"/>
    <property type="match status" value="1"/>
</dbReference>
<dbReference type="Pfam" id="PF00378">
    <property type="entry name" value="ECH_1"/>
    <property type="match status" value="1"/>
</dbReference>
<organism evidence="3">
    <name type="scientific">Thermodesulforhabdus norvegica</name>
    <dbReference type="NCBI Taxonomy" id="39841"/>
    <lineage>
        <taxon>Bacteria</taxon>
        <taxon>Pseudomonadati</taxon>
        <taxon>Thermodesulfobacteriota</taxon>
        <taxon>Syntrophobacteria</taxon>
        <taxon>Syntrophobacterales</taxon>
        <taxon>Thermodesulforhabdaceae</taxon>
        <taxon>Thermodesulforhabdus</taxon>
    </lineage>
</organism>
<gene>
    <name evidence="3" type="ORF">ENG14_01065</name>
</gene>
<name>A0A7C1AV81_9BACT</name>
<dbReference type="PANTHER" id="PTHR11941">
    <property type="entry name" value="ENOYL-COA HYDRATASE-RELATED"/>
    <property type="match status" value="1"/>
</dbReference>
<dbReference type="PANTHER" id="PTHR11941:SF54">
    <property type="entry name" value="ENOYL-COA HYDRATASE, MITOCHONDRIAL"/>
    <property type="match status" value="1"/>
</dbReference>
<dbReference type="GO" id="GO:0016836">
    <property type="term" value="F:hydro-lyase activity"/>
    <property type="evidence" value="ECO:0007669"/>
    <property type="project" value="UniProtKB-ARBA"/>
</dbReference>
<evidence type="ECO:0000313" key="3">
    <source>
        <dbReference type="EMBL" id="HDL89477.1"/>
    </source>
</evidence>
<accession>A0A7C1AV81</accession>
<evidence type="ECO:0000256" key="1">
    <source>
        <dbReference type="ARBA" id="ARBA00005254"/>
    </source>
</evidence>
<dbReference type="FunFam" id="3.90.226.10:FF:000009">
    <property type="entry name" value="Carnitinyl-CoA dehydratase"/>
    <property type="match status" value="1"/>
</dbReference>
<dbReference type="AlphaFoldDB" id="A0A7C1AV81"/>
<dbReference type="Gene3D" id="1.10.12.10">
    <property type="entry name" value="Lyase 2-enoyl-coa Hydratase, Chain A, domain 2"/>
    <property type="match status" value="1"/>
</dbReference>
<dbReference type="InterPro" id="IPR001753">
    <property type="entry name" value="Enoyl-CoA_hydra/iso"/>
</dbReference>
<dbReference type="FunFam" id="1.10.12.10:FF:000001">
    <property type="entry name" value="Probable enoyl-CoA hydratase, mitochondrial"/>
    <property type="match status" value="1"/>
</dbReference>
<proteinExistence type="inferred from homology"/>
<dbReference type="SUPFAM" id="SSF52096">
    <property type="entry name" value="ClpP/crotonase"/>
    <property type="match status" value="1"/>
</dbReference>
<dbReference type="EMBL" id="DQZW01000050">
    <property type="protein sequence ID" value="HDL89477.1"/>
    <property type="molecule type" value="Genomic_DNA"/>
</dbReference>
<sequence length="264" mass="28545">MDYKNILFEVKDDGVGLLTVNRPKSLNALNPETLDEISDVIDRIEKEQNVKVLVITGAGEKAFIAGADITEFPKMNALQAYIFAEKGQRLFFRLEKLPIPVIACVNGFALGGGCELAMSGDFIYASDKAKFGRAEINLGIIPGFGGTQRLSRLVGRAKAKELCMTGEMISAEEAKAIGLVAKVFPADKLLEETLKIASDLAKKSQIAIRAIKRVIDEGVGMDLRSGCELEANAFAMTFTSEDAREGVAAFLEKRKPSFKGGFSA</sequence>
<reference evidence="3" key="1">
    <citation type="journal article" date="2020" name="mSystems">
        <title>Genome- and Community-Level Interaction Insights into Carbon Utilization and Element Cycling Functions of Hydrothermarchaeota in Hydrothermal Sediment.</title>
        <authorList>
            <person name="Zhou Z."/>
            <person name="Liu Y."/>
            <person name="Xu W."/>
            <person name="Pan J."/>
            <person name="Luo Z.H."/>
            <person name="Li M."/>
        </authorList>
    </citation>
    <scope>NUCLEOTIDE SEQUENCE [LARGE SCALE GENOMIC DNA]</scope>
    <source>
        <strain evidence="3">HyVt-19</strain>
    </source>
</reference>
<comment type="similarity">
    <text evidence="1">Belongs to the enoyl-CoA hydratase/isomerase family.</text>
</comment>
<dbReference type="GO" id="GO:0006635">
    <property type="term" value="P:fatty acid beta-oxidation"/>
    <property type="evidence" value="ECO:0007669"/>
    <property type="project" value="TreeGrafter"/>
</dbReference>
<dbReference type="InterPro" id="IPR029045">
    <property type="entry name" value="ClpP/crotonase-like_dom_sf"/>
</dbReference>
<evidence type="ECO:0000256" key="2">
    <source>
        <dbReference type="ARBA" id="ARBA00023239"/>
    </source>
</evidence>
<keyword evidence="2" id="KW-0456">Lyase</keyword>
<dbReference type="Proteomes" id="UP000886355">
    <property type="component" value="Unassembled WGS sequence"/>
</dbReference>
<comment type="caution">
    <text evidence="3">The sequence shown here is derived from an EMBL/GenBank/DDBJ whole genome shotgun (WGS) entry which is preliminary data.</text>
</comment>